<keyword evidence="2" id="KW-1185">Reference proteome</keyword>
<proteinExistence type="predicted"/>
<evidence type="ECO:0000313" key="1">
    <source>
        <dbReference type="EMBL" id="KAI5669614.1"/>
    </source>
</evidence>
<accession>A0ACC0BAD2</accession>
<evidence type="ECO:0000313" key="2">
    <source>
        <dbReference type="Proteomes" id="UP001060085"/>
    </source>
</evidence>
<sequence length="750" mass="82111">MEKDESGGFGPRIRSTEAEEGVGLGSQSESQSQLSDTRHDVAGNGNGDDEAEVKTGDVQHFHQSGTTPSQGIMELNLHLGLRDEPSSSSSSSLITTALDTEKCDREHLQNKRSKVDSFPLDWGSHLDNEICYLSHTCEDVGLDDLSAAGGTMKDEGNDNITTALEDSEVLMDLTDDLLHKVFSFLDYMDLCQASMVCRQWRAASSHEDLWHYLNFENRQISMQQFEDICCRYPNATSVNIYNTPNMHSLVMKAISSLRNLEVLILGKGKIAETFFQALTDCHMLRSLTINDATLGNDIQEIPIYHDRLRLLQVVGCLIFSRVSIRCPQLETLSLKFSIIPELALNSPLLRDLDIASCHISDAAIQSAAISSPLLESLNISNCWGVCDETLRNIALTCRNLHVLHASHCPNISLVSVRLPMLTILKLHSCERITSASMAAIAHSSILEVLELGNSSVLTSVSLDLPRLKKIRLVHCRKFVDLNLRCSMLSSITVSNCPALQRINITSSTLKKLVLQKQEKLTTLALECQSLEEVDLTECVSLTDSISEVFSDGGGCPVLKSLVLNRCESLTAVGLCSSSLISLSLAGCHAITSLELKCPYLEQVSLDGCDHLERTSFVPVGLRSLNLGIFPKLNALDIEAPQMVSLELTGCGVLSEASINCPLLTSLDASFCSQLKDDCLLATTASCPVIESLVLMSCPSVGSDGLLSLRWLPNLTYLDLSYTFLVNLQPIFKSCLHLKVTYSSTSFLLLS</sequence>
<name>A0ACC0BAD2_CATRO</name>
<dbReference type="Proteomes" id="UP001060085">
    <property type="component" value="Linkage Group LG04"/>
</dbReference>
<comment type="caution">
    <text evidence="1">The sequence shown here is derived from an EMBL/GenBank/DDBJ whole genome shotgun (WGS) entry which is preliminary data.</text>
</comment>
<dbReference type="EMBL" id="CM044704">
    <property type="protein sequence ID" value="KAI5669614.1"/>
    <property type="molecule type" value="Genomic_DNA"/>
</dbReference>
<protein>
    <submittedName>
        <fullName evidence="1">Uncharacterized protein</fullName>
    </submittedName>
</protein>
<reference evidence="2" key="1">
    <citation type="journal article" date="2023" name="Nat. Plants">
        <title>Single-cell RNA sequencing provides a high-resolution roadmap for understanding the multicellular compartmentation of specialized metabolism.</title>
        <authorList>
            <person name="Sun S."/>
            <person name="Shen X."/>
            <person name="Li Y."/>
            <person name="Li Y."/>
            <person name="Wang S."/>
            <person name="Li R."/>
            <person name="Zhang H."/>
            <person name="Shen G."/>
            <person name="Guo B."/>
            <person name="Wei J."/>
            <person name="Xu J."/>
            <person name="St-Pierre B."/>
            <person name="Chen S."/>
            <person name="Sun C."/>
        </authorList>
    </citation>
    <scope>NUCLEOTIDE SEQUENCE [LARGE SCALE GENOMIC DNA]</scope>
</reference>
<organism evidence="1 2">
    <name type="scientific">Catharanthus roseus</name>
    <name type="common">Madagascar periwinkle</name>
    <name type="synonym">Vinca rosea</name>
    <dbReference type="NCBI Taxonomy" id="4058"/>
    <lineage>
        <taxon>Eukaryota</taxon>
        <taxon>Viridiplantae</taxon>
        <taxon>Streptophyta</taxon>
        <taxon>Embryophyta</taxon>
        <taxon>Tracheophyta</taxon>
        <taxon>Spermatophyta</taxon>
        <taxon>Magnoliopsida</taxon>
        <taxon>eudicotyledons</taxon>
        <taxon>Gunneridae</taxon>
        <taxon>Pentapetalae</taxon>
        <taxon>asterids</taxon>
        <taxon>lamiids</taxon>
        <taxon>Gentianales</taxon>
        <taxon>Apocynaceae</taxon>
        <taxon>Rauvolfioideae</taxon>
        <taxon>Vinceae</taxon>
        <taxon>Catharanthinae</taxon>
        <taxon>Catharanthus</taxon>
    </lineage>
</organism>
<gene>
    <name evidence="1" type="ORF">M9H77_19467</name>
</gene>